<protein>
    <submittedName>
        <fullName evidence="1">Unannotated protein</fullName>
    </submittedName>
</protein>
<dbReference type="EMBL" id="CAEZVI010000002">
    <property type="protein sequence ID" value="CAB4620760.1"/>
    <property type="molecule type" value="Genomic_DNA"/>
</dbReference>
<dbReference type="AlphaFoldDB" id="A0A6J6I594"/>
<name>A0A6J6I594_9ZZZZ</name>
<evidence type="ECO:0000313" key="1">
    <source>
        <dbReference type="EMBL" id="CAB4620760.1"/>
    </source>
</evidence>
<reference evidence="1" key="1">
    <citation type="submission" date="2020-05" db="EMBL/GenBank/DDBJ databases">
        <authorList>
            <person name="Chiriac C."/>
            <person name="Salcher M."/>
            <person name="Ghai R."/>
            <person name="Kavagutti S V."/>
        </authorList>
    </citation>
    <scope>NUCLEOTIDE SEQUENCE</scope>
</reference>
<gene>
    <name evidence="1" type="ORF">UFOPK1981_00040</name>
</gene>
<sequence>MVPRNGEAATDAVFGADDADNVGTTDVLTCATGFAAACTSSFLIRPPMPLP</sequence>
<organism evidence="1">
    <name type="scientific">freshwater metagenome</name>
    <dbReference type="NCBI Taxonomy" id="449393"/>
    <lineage>
        <taxon>unclassified sequences</taxon>
        <taxon>metagenomes</taxon>
        <taxon>ecological metagenomes</taxon>
    </lineage>
</organism>
<accession>A0A6J6I594</accession>
<proteinExistence type="predicted"/>